<evidence type="ECO:0000313" key="1">
    <source>
        <dbReference type="EMBL" id="RBP47244.1"/>
    </source>
</evidence>
<accession>A0A366HUN4</accession>
<organism evidence="1 2">
    <name type="scientific">Roseimicrobium gellanilyticum</name>
    <dbReference type="NCBI Taxonomy" id="748857"/>
    <lineage>
        <taxon>Bacteria</taxon>
        <taxon>Pseudomonadati</taxon>
        <taxon>Verrucomicrobiota</taxon>
        <taxon>Verrucomicrobiia</taxon>
        <taxon>Verrucomicrobiales</taxon>
        <taxon>Verrucomicrobiaceae</taxon>
        <taxon>Roseimicrobium</taxon>
    </lineage>
</organism>
<sequence>MPFGRLSPIAQVTNRIEREIEKIASEASKEKVWVTHYGANDIHPRHLVYWICVRSDHEKDRLQRDVLLNTRLRELLTIHNYPVEGREEVHIGFESHETVDRESGGNWWVHWK</sequence>
<protein>
    <submittedName>
        <fullName evidence="1">Uncharacterized protein</fullName>
    </submittedName>
</protein>
<dbReference type="Proteomes" id="UP000253426">
    <property type="component" value="Unassembled WGS sequence"/>
</dbReference>
<dbReference type="EMBL" id="QNRR01000001">
    <property type="protein sequence ID" value="RBP47244.1"/>
    <property type="molecule type" value="Genomic_DNA"/>
</dbReference>
<dbReference type="AlphaFoldDB" id="A0A366HUN4"/>
<evidence type="ECO:0000313" key="2">
    <source>
        <dbReference type="Proteomes" id="UP000253426"/>
    </source>
</evidence>
<proteinExistence type="predicted"/>
<dbReference type="OrthoDB" id="9100104at2"/>
<reference evidence="1 2" key="1">
    <citation type="submission" date="2018-06" db="EMBL/GenBank/DDBJ databases">
        <title>Genomic Encyclopedia of Type Strains, Phase IV (KMG-IV): sequencing the most valuable type-strain genomes for metagenomic binning, comparative biology and taxonomic classification.</title>
        <authorList>
            <person name="Goeker M."/>
        </authorList>
    </citation>
    <scope>NUCLEOTIDE SEQUENCE [LARGE SCALE GENOMIC DNA]</scope>
    <source>
        <strain evidence="1 2">DSM 25532</strain>
    </source>
</reference>
<keyword evidence="2" id="KW-1185">Reference proteome</keyword>
<dbReference type="RefSeq" id="WP_113956196.1">
    <property type="nucleotide sequence ID" value="NZ_QNRR01000001.1"/>
</dbReference>
<name>A0A366HUN4_9BACT</name>
<comment type="caution">
    <text evidence="1">The sequence shown here is derived from an EMBL/GenBank/DDBJ whole genome shotgun (WGS) entry which is preliminary data.</text>
</comment>
<gene>
    <name evidence="1" type="ORF">DES53_10141</name>
</gene>